<dbReference type="InterPro" id="IPR036514">
    <property type="entry name" value="SGNH_hydro_sf"/>
</dbReference>
<proteinExistence type="predicted"/>
<accession>A0AAP0R939</accession>
<protein>
    <submittedName>
        <fullName evidence="1">Uncharacterized protein</fullName>
    </submittedName>
</protein>
<reference evidence="1 2" key="1">
    <citation type="journal article" date="2024" name="Plant J.">
        <title>Genome sequences and population genomics reveal climatic adaptation and genomic divergence between two closely related sweetgum species.</title>
        <authorList>
            <person name="Xu W.Q."/>
            <person name="Ren C.Q."/>
            <person name="Zhang X.Y."/>
            <person name="Comes H.P."/>
            <person name="Liu X.H."/>
            <person name="Li Y.G."/>
            <person name="Kettle C.J."/>
            <person name="Jalonen R."/>
            <person name="Gaisberger H."/>
            <person name="Ma Y.Z."/>
            <person name="Qiu Y.X."/>
        </authorList>
    </citation>
    <scope>NUCLEOTIDE SEQUENCE [LARGE SCALE GENOMIC DNA]</scope>
    <source>
        <strain evidence="1">Hangzhou</strain>
    </source>
</reference>
<gene>
    <name evidence="1" type="ORF">L1049_026896</name>
</gene>
<sequence length="179" mass="19809">MGTLGNLCPSSCQCNPELGPHRQIKASLEGSHREFEFKIISKNSNLLSIFHEATEELGIKELVPAYLDPALKSTDLPTGVSFASGGSGYDPLTPQIVSVLSLTDQLRLFKEYIEKLKGVVGEERTNFILANSIFLVVSGSDDIANTYFLTHVRELHYDVPSYTNLMVNWASTFLQVLKL</sequence>
<dbReference type="EMBL" id="JBBPBK010000014">
    <property type="protein sequence ID" value="KAK9271306.1"/>
    <property type="molecule type" value="Genomic_DNA"/>
</dbReference>
<organism evidence="1 2">
    <name type="scientific">Liquidambar formosana</name>
    <name type="common">Formosan gum</name>
    <dbReference type="NCBI Taxonomy" id="63359"/>
    <lineage>
        <taxon>Eukaryota</taxon>
        <taxon>Viridiplantae</taxon>
        <taxon>Streptophyta</taxon>
        <taxon>Embryophyta</taxon>
        <taxon>Tracheophyta</taxon>
        <taxon>Spermatophyta</taxon>
        <taxon>Magnoliopsida</taxon>
        <taxon>eudicotyledons</taxon>
        <taxon>Gunneridae</taxon>
        <taxon>Pentapetalae</taxon>
        <taxon>Saxifragales</taxon>
        <taxon>Altingiaceae</taxon>
        <taxon>Liquidambar</taxon>
    </lineage>
</organism>
<keyword evidence="2" id="KW-1185">Reference proteome</keyword>
<comment type="caution">
    <text evidence="1">The sequence shown here is derived from an EMBL/GenBank/DDBJ whole genome shotgun (WGS) entry which is preliminary data.</text>
</comment>
<dbReference type="Gene3D" id="3.40.50.1110">
    <property type="entry name" value="SGNH hydrolase"/>
    <property type="match status" value="1"/>
</dbReference>
<name>A0AAP0R939_LIQFO</name>
<dbReference type="PANTHER" id="PTHR45642:SF150">
    <property type="entry name" value="GDSL ESTERASE_LIPASE EXL3"/>
    <property type="match status" value="1"/>
</dbReference>
<dbReference type="AlphaFoldDB" id="A0AAP0R939"/>
<evidence type="ECO:0000313" key="2">
    <source>
        <dbReference type="Proteomes" id="UP001415857"/>
    </source>
</evidence>
<dbReference type="Proteomes" id="UP001415857">
    <property type="component" value="Unassembled WGS sequence"/>
</dbReference>
<dbReference type="InterPro" id="IPR050592">
    <property type="entry name" value="GDSL_lipolytic_enzyme"/>
</dbReference>
<evidence type="ECO:0000313" key="1">
    <source>
        <dbReference type="EMBL" id="KAK9271306.1"/>
    </source>
</evidence>
<dbReference type="PANTHER" id="PTHR45642">
    <property type="entry name" value="GDSL ESTERASE/LIPASE EXL3"/>
    <property type="match status" value="1"/>
</dbReference>